<keyword evidence="3" id="KW-1185">Reference proteome</keyword>
<evidence type="ECO:0000313" key="3">
    <source>
        <dbReference type="Proteomes" id="UP001209803"/>
    </source>
</evidence>
<dbReference type="EMBL" id="CP120863">
    <property type="protein sequence ID" value="WFE88603.1"/>
    <property type="molecule type" value="Genomic_DNA"/>
</dbReference>
<name>A0ABY8EZL2_9HYPH</name>
<gene>
    <name evidence="2" type="ORF">K1718_20910</name>
</gene>
<keyword evidence="1" id="KW-0812">Transmembrane</keyword>
<reference evidence="2 3" key="1">
    <citation type="submission" date="2023-03" db="EMBL/GenBank/DDBJ databases">
        <title>Roseibium porphyridii sp. nov. and Roseibium rhodosorbium sp. nov. isolated from marine algae, Porphyridium cruentum and Rhodosorus marinus, respectively.</title>
        <authorList>
            <person name="Lee M.W."/>
            <person name="Choi B.J."/>
            <person name="Lee J.K."/>
            <person name="Choi D.G."/>
            <person name="Baek J.H."/>
            <person name="Bayburt H."/>
            <person name="Kim J.M."/>
            <person name="Han D.M."/>
            <person name="Kim K.H."/>
            <person name="Jeon C.O."/>
        </authorList>
    </citation>
    <scope>NUCLEOTIDE SEQUENCE [LARGE SCALE GENOMIC DNA]</scope>
    <source>
        <strain evidence="2 3">KMA01</strain>
    </source>
</reference>
<proteinExistence type="predicted"/>
<dbReference type="RefSeq" id="WP_265680969.1">
    <property type="nucleotide sequence ID" value="NZ_CP120863.1"/>
</dbReference>
<sequence>MGAQAIRFLIQVAFAMAGLFAVVLVAPPYGASLGLFLLVFGLWLGRHVFKRIATLDEVKADLRDRVDDGP</sequence>
<keyword evidence="1" id="KW-0472">Membrane</keyword>
<dbReference type="Proteomes" id="UP001209803">
    <property type="component" value="Chromosome"/>
</dbReference>
<feature type="transmembrane region" description="Helical" evidence="1">
    <location>
        <begin position="31"/>
        <end position="49"/>
    </location>
</feature>
<keyword evidence="1" id="KW-1133">Transmembrane helix</keyword>
<evidence type="ECO:0008006" key="4">
    <source>
        <dbReference type="Google" id="ProtNLM"/>
    </source>
</evidence>
<evidence type="ECO:0000256" key="1">
    <source>
        <dbReference type="SAM" id="Phobius"/>
    </source>
</evidence>
<accession>A0ABY8EZL2</accession>
<organism evidence="2 3">
    <name type="scientific">Roseibium porphyridii</name>
    <dbReference type="NCBI Taxonomy" id="2866279"/>
    <lineage>
        <taxon>Bacteria</taxon>
        <taxon>Pseudomonadati</taxon>
        <taxon>Pseudomonadota</taxon>
        <taxon>Alphaproteobacteria</taxon>
        <taxon>Hyphomicrobiales</taxon>
        <taxon>Stappiaceae</taxon>
        <taxon>Roseibium</taxon>
    </lineage>
</organism>
<protein>
    <recommendedName>
        <fullName evidence="4">DUF4229 domain-containing protein</fullName>
    </recommendedName>
</protein>
<evidence type="ECO:0000313" key="2">
    <source>
        <dbReference type="EMBL" id="WFE88603.1"/>
    </source>
</evidence>